<organism evidence="5 6">
    <name type="scientific">Streptomyces halobius</name>
    <dbReference type="NCBI Taxonomy" id="2879846"/>
    <lineage>
        <taxon>Bacteria</taxon>
        <taxon>Bacillati</taxon>
        <taxon>Actinomycetota</taxon>
        <taxon>Actinomycetes</taxon>
        <taxon>Kitasatosporales</taxon>
        <taxon>Streptomycetaceae</taxon>
        <taxon>Streptomyces</taxon>
    </lineage>
</organism>
<proteinExistence type="predicted"/>
<sequence length="278" mass="29142">MANISTRGRGTGPGSPGRRSLTAAARAAAKRADGSRSGAQDVLDGVPEDLVNDLTGLPPVEKVVGKVLLAKAESDPGPDPENPDNESRDPRTPDPQTPDPEAPDQEPPPRGRRRARLSAVLALLTVAGLVAVAVLGWRYWEGRQVEEARAQALAAAQKAAPVVLSYDYRHLDRDFAAARGHLTGSFRDEYGRTTKAVVAPTAKKYKGVVKASVVAPPDGGAPAASVASASAGSAVVLLFVNQVTKSTQVSGSRMDLNRVRMTLTRTTDGWKVSAVDAL</sequence>
<evidence type="ECO:0008006" key="7">
    <source>
        <dbReference type="Google" id="ProtNLM"/>
    </source>
</evidence>
<reference evidence="5" key="1">
    <citation type="submission" date="2021-10" db="EMBL/GenBank/DDBJ databases">
        <title>Streptomyces nigrumlapis sp.nov.,an antimicrobial producing actinobacterium isolated from Black Gobi rocks.</title>
        <authorList>
            <person name="Wen Y."/>
            <person name="Zhang W."/>
            <person name="Liu X.G."/>
        </authorList>
    </citation>
    <scope>NUCLEOTIDE SEQUENCE</scope>
    <source>
        <strain evidence="5">ST13-2-2</strain>
    </source>
</reference>
<feature type="transmembrane region" description="Helical" evidence="4">
    <location>
        <begin position="119"/>
        <end position="140"/>
    </location>
</feature>
<evidence type="ECO:0000256" key="3">
    <source>
        <dbReference type="SAM" id="MobiDB-lite"/>
    </source>
</evidence>
<keyword evidence="6" id="KW-1185">Reference proteome</keyword>
<dbReference type="RefSeq" id="WP_248866664.1">
    <property type="nucleotide sequence ID" value="NZ_CP086322.1"/>
</dbReference>
<evidence type="ECO:0000256" key="2">
    <source>
        <dbReference type="ARBA" id="ARBA00023136"/>
    </source>
</evidence>
<dbReference type="PANTHER" id="PTHR37042:SF4">
    <property type="entry name" value="OUTER MEMBRANE PROTEIN RV1973"/>
    <property type="match status" value="1"/>
</dbReference>
<comment type="subcellular location">
    <subcellularLocation>
        <location evidence="1">Membrane</location>
    </subcellularLocation>
</comment>
<evidence type="ECO:0000313" key="6">
    <source>
        <dbReference type="Proteomes" id="UP000830115"/>
    </source>
</evidence>
<feature type="compositionally biased region" description="Pro residues" evidence="3">
    <location>
        <begin position="93"/>
        <end position="108"/>
    </location>
</feature>
<accession>A0ABY4MD99</accession>
<gene>
    <name evidence="5" type="ORF">K9S39_31270</name>
</gene>
<feature type="compositionally biased region" description="Low complexity" evidence="3">
    <location>
        <begin position="16"/>
        <end position="27"/>
    </location>
</feature>
<evidence type="ECO:0000256" key="1">
    <source>
        <dbReference type="ARBA" id="ARBA00004370"/>
    </source>
</evidence>
<dbReference type="EMBL" id="CP086322">
    <property type="protein sequence ID" value="UQA95751.1"/>
    <property type="molecule type" value="Genomic_DNA"/>
</dbReference>
<evidence type="ECO:0000256" key="4">
    <source>
        <dbReference type="SAM" id="Phobius"/>
    </source>
</evidence>
<dbReference type="Proteomes" id="UP000830115">
    <property type="component" value="Chromosome"/>
</dbReference>
<protein>
    <recommendedName>
        <fullName evidence="7">Mce-associated membrane protein</fullName>
    </recommendedName>
</protein>
<evidence type="ECO:0000313" key="5">
    <source>
        <dbReference type="EMBL" id="UQA95751.1"/>
    </source>
</evidence>
<feature type="region of interest" description="Disordered" evidence="3">
    <location>
        <begin position="66"/>
        <end position="113"/>
    </location>
</feature>
<feature type="region of interest" description="Disordered" evidence="3">
    <location>
        <begin position="1"/>
        <end position="44"/>
    </location>
</feature>
<keyword evidence="2 4" id="KW-0472">Membrane</keyword>
<name>A0ABY4MD99_9ACTN</name>
<dbReference type="PANTHER" id="PTHR37042">
    <property type="entry name" value="OUTER MEMBRANE PROTEIN RV1973"/>
    <property type="match status" value="1"/>
</dbReference>
<keyword evidence="4" id="KW-1133">Transmembrane helix</keyword>
<keyword evidence="4" id="KW-0812">Transmembrane</keyword>